<keyword evidence="1" id="KW-0732">Signal</keyword>
<dbReference type="SUPFAM" id="SSF56487">
    <property type="entry name" value="SRCR-like"/>
    <property type="match status" value="3"/>
</dbReference>
<comment type="caution">
    <text evidence="7">The sequence shown here is derived from an EMBL/GenBank/DDBJ whole genome shotgun (WGS) entry which is preliminary data.</text>
</comment>
<evidence type="ECO:0000259" key="5">
    <source>
        <dbReference type="PROSITE" id="PS50287"/>
    </source>
</evidence>
<dbReference type="InterPro" id="IPR055355">
    <property type="entry name" value="ZP-C"/>
</dbReference>
<keyword evidence="3 4" id="KW-1015">Disulfide bond</keyword>
<proteinExistence type="predicted"/>
<dbReference type="Gene3D" id="2.60.40.4100">
    <property type="entry name" value="Zona pellucida, ZP-C domain"/>
    <property type="match status" value="1"/>
</dbReference>
<dbReference type="Pfam" id="PF00100">
    <property type="entry name" value="Zona_pellucida"/>
    <property type="match status" value="1"/>
</dbReference>
<dbReference type="PANTHER" id="PTHR19331">
    <property type="entry name" value="SCAVENGER RECEPTOR DOMAIN-CONTAINING"/>
    <property type="match status" value="1"/>
</dbReference>
<dbReference type="Proteomes" id="UP001347796">
    <property type="component" value="Unassembled WGS sequence"/>
</dbReference>
<organism evidence="7 8">
    <name type="scientific">Patella caerulea</name>
    <name type="common">Rayed Mediterranean limpet</name>
    <dbReference type="NCBI Taxonomy" id="87958"/>
    <lineage>
        <taxon>Eukaryota</taxon>
        <taxon>Metazoa</taxon>
        <taxon>Spiralia</taxon>
        <taxon>Lophotrochozoa</taxon>
        <taxon>Mollusca</taxon>
        <taxon>Gastropoda</taxon>
        <taxon>Patellogastropoda</taxon>
        <taxon>Patelloidea</taxon>
        <taxon>Patellidae</taxon>
        <taxon>Patella</taxon>
    </lineage>
</organism>
<dbReference type="SMART" id="SM00241">
    <property type="entry name" value="ZP"/>
    <property type="match status" value="1"/>
</dbReference>
<dbReference type="InterPro" id="IPR001190">
    <property type="entry name" value="SRCR"/>
</dbReference>
<gene>
    <name evidence="7" type="ORF">SNE40_013239</name>
</gene>
<protein>
    <recommendedName>
        <fullName evidence="9">Deleted in malignant brain tumors 1 protein-like</fullName>
    </recommendedName>
</protein>
<feature type="domain" description="SRCR" evidence="5">
    <location>
        <begin position="255"/>
        <end position="354"/>
    </location>
</feature>
<evidence type="ECO:0000256" key="4">
    <source>
        <dbReference type="PROSITE-ProRule" id="PRU00196"/>
    </source>
</evidence>
<feature type="disulfide bond" evidence="4">
    <location>
        <begin position="187"/>
        <end position="248"/>
    </location>
</feature>
<dbReference type="PROSITE" id="PS50287">
    <property type="entry name" value="SRCR_2"/>
    <property type="match status" value="3"/>
</dbReference>
<accession>A0AAN8JKJ8</accession>
<comment type="caution">
    <text evidence="4">Lacks conserved residue(s) required for the propagation of feature annotation.</text>
</comment>
<feature type="disulfide bond" evidence="4">
    <location>
        <begin position="174"/>
        <end position="238"/>
    </location>
</feature>
<dbReference type="Gene3D" id="3.10.250.10">
    <property type="entry name" value="SRCR-like domain"/>
    <property type="match status" value="3"/>
</dbReference>
<feature type="domain" description="ZP" evidence="6">
    <location>
        <begin position="574"/>
        <end position="817"/>
    </location>
</feature>
<evidence type="ECO:0008006" key="9">
    <source>
        <dbReference type="Google" id="ProtNLM"/>
    </source>
</evidence>
<dbReference type="SMART" id="SM00202">
    <property type="entry name" value="SR"/>
    <property type="match status" value="2"/>
</dbReference>
<feature type="domain" description="SRCR" evidence="5">
    <location>
        <begin position="47"/>
        <end position="150"/>
    </location>
</feature>
<feature type="disulfide bond" evidence="4">
    <location>
        <begin position="219"/>
        <end position="229"/>
    </location>
</feature>
<keyword evidence="8" id="KW-1185">Reference proteome</keyword>
<dbReference type="InterPro" id="IPR042235">
    <property type="entry name" value="ZP-C_dom"/>
</dbReference>
<dbReference type="InterPro" id="IPR036772">
    <property type="entry name" value="SRCR-like_dom_sf"/>
</dbReference>
<evidence type="ECO:0000256" key="2">
    <source>
        <dbReference type="ARBA" id="ARBA00022737"/>
    </source>
</evidence>
<evidence type="ECO:0000259" key="6">
    <source>
        <dbReference type="PROSITE" id="PS51034"/>
    </source>
</evidence>
<dbReference type="AlphaFoldDB" id="A0AAN8JKJ8"/>
<evidence type="ECO:0000256" key="3">
    <source>
        <dbReference type="ARBA" id="ARBA00023157"/>
    </source>
</evidence>
<reference evidence="7 8" key="1">
    <citation type="submission" date="2024-01" db="EMBL/GenBank/DDBJ databases">
        <title>The genome of the rayed Mediterranean limpet Patella caerulea (Linnaeus, 1758).</title>
        <authorList>
            <person name="Anh-Thu Weber A."/>
            <person name="Halstead-Nussloch G."/>
        </authorList>
    </citation>
    <scope>NUCLEOTIDE SEQUENCE [LARGE SCALE GENOMIC DNA]</scope>
    <source>
        <strain evidence="7">AATW-2023a</strain>
        <tissue evidence="7">Whole specimen</tissue>
    </source>
</reference>
<sequence>MNTWKTVLISCLGLAAIIYFTTKQVHILFVRKRSSSENVKYGSVVDIKLVGGLSPWEGRVQIQDYIGTYNSVCSSNVIDVDINVICRHLFPNTNGHGAMRSIDVYGGNTNTSSLIEGIHCTGNETNIHQCTSSSVLFGHCKGDQLAITCSGVPLFSLHDKSQIYVAIGTSATVCYDNPNNNYARVACKELGYWNSQSAVNTVTKEIMSTVKSVVRDINCTGDEPNLSYCSWHTNTSDCGNAGRALVKCSNDPVSAELVGDVPWKGELRLKTSTGQQSVCSGNWTSTETAWFCARMGYHNSGEFTALPPINTSTSSVRDINCSGINLTSCKAYPVTTHYDCGNPSELKVVNLDCSDGQFVTLDYAVSPWEGELQFHIRSSGIRLLSNEVTLHLAEMRSACSSLGYRNVKKPEVTASHRRISGRHIDKFTCPTDEKYNQHISQCQMSSNSYRVYYPIILKCFVYGYEYKGKESGNLSVIYNGTRDSMHYITTSGKAPLYRFKFTTLHLFNTDFVEIKETSLGPTIAFYDVNDAPSLSVYFKKDLFIRYQTNSSSSQSHLMRGEWIPFEVKNTVSLSCYADRMYIKVNLTELRLLYNDTDPRYISLLNERCTGSYAGDIWYIENNNADCYTKRLINNDSVTYKNDLIYKEISNGPIVREYRWKIVLECEFVRKEVIPSGYNVKEQVDHVMDVNSTYQSTMQLFNDSTLRNEINVNSTRASLGDDLYVLISLDGDWNVTMKIQTCIARPEPGSSTEYLLIDNGCATDSETTILHEYENSTLFHFKAFEFYAGYSSVYLFCDMFYCNDDNQLAMCKTKTCKRH</sequence>
<name>A0AAN8JKJ8_PATCE</name>
<dbReference type="Pfam" id="PF00530">
    <property type="entry name" value="SRCR"/>
    <property type="match status" value="2"/>
</dbReference>
<evidence type="ECO:0000256" key="1">
    <source>
        <dbReference type="ARBA" id="ARBA00022729"/>
    </source>
</evidence>
<dbReference type="InterPro" id="IPR001507">
    <property type="entry name" value="ZP_dom"/>
</dbReference>
<dbReference type="EMBL" id="JAZGQO010000009">
    <property type="protein sequence ID" value="KAK6178450.1"/>
    <property type="molecule type" value="Genomic_DNA"/>
</dbReference>
<keyword evidence="2" id="KW-0677">Repeat</keyword>
<feature type="disulfide bond" evidence="4">
    <location>
        <begin position="292"/>
        <end position="353"/>
    </location>
</feature>
<dbReference type="PRINTS" id="PR00258">
    <property type="entry name" value="SPERACTRCPTR"/>
</dbReference>
<dbReference type="GO" id="GO:0016020">
    <property type="term" value="C:membrane"/>
    <property type="evidence" value="ECO:0007669"/>
    <property type="project" value="InterPro"/>
</dbReference>
<feature type="disulfide bond" evidence="4">
    <location>
        <begin position="120"/>
        <end position="130"/>
    </location>
</feature>
<evidence type="ECO:0000313" key="8">
    <source>
        <dbReference type="Proteomes" id="UP001347796"/>
    </source>
</evidence>
<dbReference type="Gene3D" id="2.60.40.3210">
    <property type="entry name" value="Zona pellucida, ZP-N domain"/>
    <property type="match status" value="1"/>
</dbReference>
<feature type="domain" description="SRCR" evidence="5">
    <location>
        <begin position="172"/>
        <end position="249"/>
    </location>
</feature>
<evidence type="ECO:0000313" key="7">
    <source>
        <dbReference type="EMBL" id="KAK6178450.1"/>
    </source>
</evidence>
<dbReference type="PROSITE" id="PS51034">
    <property type="entry name" value="ZP_2"/>
    <property type="match status" value="1"/>
</dbReference>